<dbReference type="EMBL" id="MRCE01000022">
    <property type="protein sequence ID" value="OKH35417.1"/>
    <property type="molecule type" value="Genomic_DNA"/>
</dbReference>
<sequence>MATLETYRKYIQELLTEHSKLVWDDRIKAETIFDTERDRYQLVYVGWQGSKRVYGVVLHLDIINGKIWIQQDGTEVGIANKLVELGVPKQDIVLGLDPPVMRQYTDFAVG</sequence>
<dbReference type="CDD" id="cd16382">
    <property type="entry name" value="XisI-like"/>
    <property type="match status" value="1"/>
</dbReference>
<evidence type="ECO:0000313" key="2">
    <source>
        <dbReference type="Proteomes" id="UP000185860"/>
    </source>
</evidence>
<dbReference type="Gene3D" id="3.30.310.110">
    <property type="entry name" value="XisI-like"/>
    <property type="match status" value="1"/>
</dbReference>
<dbReference type="RefSeq" id="WP_073595382.1">
    <property type="nucleotide sequence ID" value="NZ_MRCE01000022.1"/>
</dbReference>
<dbReference type="SUPFAM" id="SSF143847">
    <property type="entry name" value="XisI-like"/>
    <property type="match status" value="1"/>
</dbReference>
<protein>
    <submittedName>
        <fullName evidence="1">XisI protein</fullName>
    </submittedName>
</protein>
<dbReference type="OrthoDB" id="467081at2"/>
<dbReference type="AlphaFoldDB" id="A0A1U7IER5"/>
<dbReference type="InterPro" id="IPR035943">
    <property type="entry name" value="XisI-like_sf"/>
</dbReference>
<gene>
    <name evidence="1" type="ORF">NIES2119_20585</name>
</gene>
<organism evidence="1 2">
    <name type="scientific">[Phormidium ambiguum] IAM M-71</name>
    <dbReference type="NCBI Taxonomy" id="454136"/>
    <lineage>
        <taxon>Bacteria</taxon>
        <taxon>Bacillati</taxon>
        <taxon>Cyanobacteriota</taxon>
        <taxon>Cyanophyceae</taxon>
        <taxon>Oscillatoriophycideae</taxon>
        <taxon>Aerosakkonematales</taxon>
        <taxon>Aerosakkonemataceae</taxon>
        <taxon>Floridanema</taxon>
    </lineage>
</organism>
<comment type="caution">
    <text evidence="1">The sequence shown here is derived from an EMBL/GenBank/DDBJ whole genome shotgun (WGS) entry which is preliminary data.</text>
</comment>
<evidence type="ECO:0000313" key="1">
    <source>
        <dbReference type="EMBL" id="OKH35417.1"/>
    </source>
</evidence>
<accession>A0A1U7IER5</accession>
<proteinExistence type="predicted"/>
<dbReference type="Proteomes" id="UP000185860">
    <property type="component" value="Unassembled WGS sequence"/>
</dbReference>
<dbReference type="Pfam" id="PF08869">
    <property type="entry name" value="XisI"/>
    <property type="match status" value="1"/>
</dbReference>
<dbReference type="STRING" id="454136.NIES2119_20585"/>
<name>A0A1U7IER5_9CYAN</name>
<dbReference type="InterPro" id="IPR014968">
    <property type="entry name" value="XisI"/>
</dbReference>
<reference evidence="1 2" key="1">
    <citation type="submission" date="2016-11" db="EMBL/GenBank/DDBJ databases">
        <title>Draft Genome Sequences of Nine Cyanobacterial Strains from Diverse Habitats.</title>
        <authorList>
            <person name="Zhu T."/>
            <person name="Hou S."/>
            <person name="Lu X."/>
            <person name="Hess W.R."/>
        </authorList>
    </citation>
    <scope>NUCLEOTIDE SEQUENCE [LARGE SCALE GENOMIC DNA]</scope>
    <source>
        <strain evidence="1 2">IAM M-71</strain>
    </source>
</reference>